<comment type="similarity">
    <text evidence="1">Belongs to the ORC2 family.</text>
</comment>
<dbReference type="AlphaFoldDB" id="A0A392NAL3"/>
<evidence type="ECO:0000313" key="4">
    <source>
        <dbReference type="Proteomes" id="UP000265520"/>
    </source>
</evidence>
<organism evidence="3 4">
    <name type="scientific">Trifolium medium</name>
    <dbReference type="NCBI Taxonomy" id="97028"/>
    <lineage>
        <taxon>Eukaryota</taxon>
        <taxon>Viridiplantae</taxon>
        <taxon>Streptophyta</taxon>
        <taxon>Embryophyta</taxon>
        <taxon>Tracheophyta</taxon>
        <taxon>Spermatophyta</taxon>
        <taxon>Magnoliopsida</taxon>
        <taxon>eudicotyledons</taxon>
        <taxon>Gunneridae</taxon>
        <taxon>Pentapetalae</taxon>
        <taxon>rosids</taxon>
        <taxon>fabids</taxon>
        <taxon>Fabales</taxon>
        <taxon>Fabaceae</taxon>
        <taxon>Papilionoideae</taxon>
        <taxon>50 kb inversion clade</taxon>
        <taxon>NPAAA clade</taxon>
        <taxon>Hologalegina</taxon>
        <taxon>IRL clade</taxon>
        <taxon>Trifolieae</taxon>
        <taxon>Trifolium</taxon>
    </lineage>
</organism>
<dbReference type="GO" id="GO:0005664">
    <property type="term" value="C:nuclear origin of replication recognition complex"/>
    <property type="evidence" value="ECO:0007669"/>
    <property type="project" value="UniProtKB-UniRule"/>
</dbReference>
<accession>A0A392NAL3</accession>
<comment type="subcellular location">
    <subcellularLocation>
        <location evidence="1">Nucleus</location>
    </subcellularLocation>
</comment>
<gene>
    <name evidence="3" type="ORF">A2U01_0017263</name>
</gene>
<reference evidence="3 4" key="1">
    <citation type="journal article" date="2018" name="Front. Plant Sci.">
        <title>Red Clover (Trifolium pratense) and Zigzag Clover (T. medium) - A Picture of Genomic Similarities and Differences.</title>
        <authorList>
            <person name="Dluhosova J."/>
            <person name="Istvanek J."/>
            <person name="Nedelnik J."/>
            <person name="Repkova J."/>
        </authorList>
    </citation>
    <scope>NUCLEOTIDE SEQUENCE [LARGE SCALE GENOMIC DNA]</scope>
    <source>
        <strain evidence="4">cv. 10/8</strain>
        <tissue evidence="3">Leaf</tissue>
    </source>
</reference>
<dbReference type="InterPro" id="IPR007220">
    <property type="entry name" value="ORC2"/>
</dbReference>
<evidence type="ECO:0000256" key="1">
    <source>
        <dbReference type="RuleBase" id="RU368084"/>
    </source>
</evidence>
<dbReference type="EMBL" id="LXQA010031968">
    <property type="protein sequence ID" value="MCH96279.1"/>
    <property type="molecule type" value="Genomic_DNA"/>
</dbReference>
<dbReference type="InterPro" id="IPR056772">
    <property type="entry name" value="RecA-like_ORC2"/>
</dbReference>
<dbReference type="GO" id="GO:0006260">
    <property type="term" value="P:DNA replication"/>
    <property type="evidence" value="ECO:0007669"/>
    <property type="project" value="UniProtKB-UniRule"/>
</dbReference>
<protein>
    <recommendedName>
        <fullName evidence="1">Origin recognition complex subunit 2</fullName>
    </recommendedName>
</protein>
<keyword evidence="1" id="KW-0235">DNA replication</keyword>
<comment type="caution">
    <text evidence="3">The sequence shown here is derived from an EMBL/GenBank/DDBJ whole genome shotgun (WGS) entry which is preliminary data.</text>
</comment>
<dbReference type="GO" id="GO:0003688">
    <property type="term" value="F:DNA replication origin binding"/>
    <property type="evidence" value="ECO:0007669"/>
    <property type="project" value="UniProtKB-UniRule"/>
</dbReference>
<evidence type="ECO:0000313" key="3">
    <source>
        <dbReference type="EMBL" id="MCH96279.1"/>
    </source>
</evidence>
<feature type="domain" description="Origin recognition complex subunit 2 RecA-like" evidence="2">
    <location>
        <begin position="1"/>
        <end position="136"/>
    </location>
</feature>
<keyword evidence="4" id="KW-1185">Reference proteome</keyword>
<evidence type="ECO:0000259" key="2">
    <source>
        <dbReference type="Pfam" id="PF04084"/>
    </source>
</evidence>
<dbReference type="PANTHER" id="PTHR14052:SF0">
    <property type="entry name" value="ORIGIN RECOGNITION COMPLEX SUBUNIT 2"/>
    <property type="match status" value="1"/>
</dbReference>
<keyword evidence="1" id="KW-0539">Nucleus</keyword>
<feature type="non-terminal residue" evidence="3">
    <location>
        <position position="1"/>
    </location>
</feature>
<proteinExistence type="inferred from homology"/>
<comment type="subunit">
    <text evidence="1">Component of the origin recognition complex (ORC).</text>
</comment>
<comment type="function">
    <text evidence="1">Component of the origin recognition complex (ORC) that binds origins of replication. DNA-binding is ATP-dependent. ORC is required to assemble the pre-replication complex necessary to initiate DNA replication.</text>
</comment>
<dbReference type="PANTHER" id="PTHR14052">
    <property type="entry name" value="ORIGIN RECOGNITION COMPLEX SUBUNIT 2"/>
    <property type="match status" value="1"/>
</dbReference>
<sequence>CGFALLMYGFGSKKALIEDFASKTLTEYSVVVINGYLQAINLKQVLIALAELLCDQVKAKRKVSGRQPFNTQSMEDLLTFLYEAEVEDSDSFVCVVIHNIDGPGLRDSETQQYLARLASCTHIRIVASIDHVNAPLCKFS</sequence>
<dbReference type="Proteomes" id="UP000265520">
    <property type="component" value="Unassembled WGS sequence"/>
</dbReference>
<name>A0A392NAL3_9FABA</name>
<dbReference type="Pfam" id="PF04084">
    <property type="entry name" value="RecA-like_ORC2"/>
    <property type="match status" value="1"/>
</dbReference>